<dbReference type="PROSITE" id="PS00149">
    <property type="entry name" value="SULFATASE_2"/>
    <property type="match status" value="1"/>
</dbReference>
<keyword evidence="3" id="KW-0378">Hydrolase</keyword>
<proteinExistence type="inferred from homology"/>
<dbReference type="InterPro" id="IPR000917">
    <property type="entry name" value="Sulfatase_N"/>
</dbReference>
<keyword evidence="4" id="KW-0106">Calcium</keyword>
<sequence length="558" mass="62772">VKFHIFLSALLTWATLSLEAKPNVIVILVDDMGYSDAGAFGGEVRTPNVDRLAKGGLRFTQNYNSARCCPSRASLLTGLYSHQAGIANFTGGDRSAKKGPAYRGRLSKQCVTLAEALKAAGYNTYGVGKWHVGHQESPETRGFDEYYGYTRGYSANQWDLNSYRRLPADRKPEIEYKPENFYATDAFSDYAVEFVKQAQGKKEPFFLYLAHSSPHFPLQAPAKTRDTYLEIYRRGWDVLRKERYERQKKSGLVTKSWQFTELSDVPTDREDIANGFPGKQNPAWKEVAADRREDLVYRMATFAAMVDHVDQGIGRILRQLEKGDDLGDTLILFTSDNGACYEWGPFGFDGRSRTGKTTLHKGNDLKKVGGPGTHHSVGSAWSCLSNTPMRMYKHFNFEGGQCSPMVAHWPKGIKNPDRWVRTPIHLIDLMPTICSVAGAEYPETFAGNKIQPVEGTSLQSIFDGGAALPERVLCFDHFGSSAIRRGDWKLVRSNSRYNNGAWELYNIAQDRCETNDLMKSFPDKAKKLQKEWTDWAVRVKVSPYFKPASPKGKAPKKK</sequence>
<dbReference type="InterPro" id="IPR024607">
    <property type="entry name" value="Sulfatase_CS"/>
</dbReference>
<evidence type="ECO:0000256" key="1">
    <source>
        <dbReference type="ARBA" id="ARBA00008779"/>
    </source>
</evidence>
<accession>A0A382CBB6</accession>
<gene>
    <name evidence="6" type="ORF">METZ01_LOCUS176249</name>
</gene>
<reference evidence="6" key="1">
    <citation type="submission" date="2018-05" db="EMBL/GenBank/DDBJ databases">
        <authorList>
            <person name="Lanie J.A."/>
            <person name="Ng W.-L."/>
            <person name="Kazmierczak K.M."/>
            <person name="Andrzejewski T.M."/>
            <person name="Davidsen T.M."/>
            <person name="Wayne K.J."/>
            <person name="Tettelin H."/>
            <person name="Glass J.I."/>
            <person name="Rusch D."/>
            <person name="Podicherti R."/>
            <person name="Tsui H.-C.T."/>
            <person name="Winkler M.E."/>
        </authorList>
    </citation>
    <scope>NUCLEOTIDE SEQUENCE</scope>
</reference>
<evidence type="ECO:0000256" key="2">
    <source>
        <dbReference type="ARBA" id="ARBA00022723"/>
    </source>
</evidence>
<evidence type="ECO:0000313" key="6">
    <source>
        <dbReference type="EMBL" id="SVB23395.1"/>
    </source>
</evidence>
<dbReference type="InterPro" id="IPR050738">
    <property type="entry name" value="Sulfatase"/>
</dbReference>
<protein>
    <recommendedName>
        <fullName evidence="5">Sulfatase N-terminal domain-containing protein</fullName>
    </recommendedName>
</protein>
<dbReference type="CDD" id="cd16025">
    <property type="entry name" value="PAS_like"/>
    <property type="match status" value="1"/>
</dbReference>
<feature type="domain" description="Sulfatase N-terminal" evidence="5">
    <location>
        <begin position="22"/>
        <end position="438"/>
    </location>
</feature>
<evidence type="ECO:0000259" key="5">
    <source>
        <dbReference type="Pfam" id="PF00884"/>
    </source>
</evidence>
<evidence type="ECO:0000256" key="3">
    <source>
        <dbReference type="ARBA" id="ARBA00022801"/>
    </source>
</evidence>
<dbReference type="PANTHER" id="PTHR42693">
    <property type="entry name" value="ARYLSULFATASE FAMILY MEMBER"/>
    <property type="match status" value="1"/>
</dbReference>
<dbReference type="EMBL" id="UINC01033704">
    <property type="protein sequence ID" value="SVB23395.1"/>
    <property type="molecule type" value="Genomic_DNA"/>
</dbReference>
<name>A0A382CBB6_9ZZZZ</name>
<dbReference type="Pfam" id="PF00884">
    <property type="entry name" value="Sulfatase"/>
    <property type="match status" value="1"/>
</dbReference>
<dbReference type="Gene3D" id="3.40.720.10">
    <property type="entry name" value="Alkaline Phosphatase, subunit A"/>
    <property type="match status" value="1"/>
</dbReference>
<dbReference type="GO" id="GO:0046872">
    <property type="term" value="F:metal ion binding"/>
    <property type="evidence" value="ECO:0007669"/>
    <property type="project" value="UniProtKB-KW"/>
</dbReference>
<dbReference type="GO" id="GO:0004065">
    <property type="term" value="F:arylsulfatase activity"/>
    <property type="evidence" value="ECO:0007669"/>
    <property type="project" value="TreeGrafter"/>
</dbReference>
<dbReference type="Gene3D" id="3.30.1120.10">
    <property type="match status" value="1"/>
</dbReference>
<keyword evidence="2" id="KW-0479">Metal-binding</keyword>
<dbReference type="InterPro" id="IPR017850">
    <property type="entry name" value="Alkaline_phosphatase_core_sf"/>
</dbReference>
<organism evidence="6">
    <name type="scientific">marine metagenome</name>
    <dbReference type="NCBI Taxonomy" id="408172"/>
    <lineage>
        <taxon>unclassified sequences</taxon>
        <taxon>metagenomes</taxon>
        <taxon>ecological metagenomes</taxon>
    </lineage>
</organism>
<dbReference type="SUPFAM" id="SSF53649">
    <property type="entry name" value="Alkaline phosphatase-like"/>
    <property type="match status" value="1"/>
</dbReference>
<evidence type="ECO:0000256" key="4">
    <source>
        <dbReference type="ARBA" id="ARBA00022837"/>
    </source>
</evidence>
<dbReference type="AlphaFoldDB" id="A0A382CBB6"/>
<feature type="non-terminal residue" evidence="6">
    <location>
        <position position="1"/>
    </location>
</feature>
<dbReference type="PANTHER" id="PTHR42693:SF53">
    <property type="entry name" value="ENDO-4-O-SULFATASE"/>
    <property type="match status" value="1"/>
</dbReference>
<comment type="similarity">
    <text evidence="1">Belongs to the sulfatase family.</text>
</comment>